<feature type="transmembrane region" description="Helical" evidence="1">
    <location>
        <begin position="149"/>
        <end position="172"/>
    </location>
</feature>
<feature type="transmembrane region" description="Helical" evidence="1">
    <location>
        <begin position="399"/>
        <end position="416"/>
    </location>
</feature>
<gene>
    <name evidence="2" type="ORF">KB449_25385</name>
</gene>
<reference evidence="2" key="1">
    <citation type="submission" date="2023-04" db="EMBL/GenBank/DDBJ databases">
        <title>Comparative genomic analysis of Cohnella hashimotonis sp. nov., isolated from the International Space Station.</title>
        <authorList>
            <person name="Venkateswaran K."/>
            <person name="Simpson A."/>
        </authorList>
    </citation>
    <scope>NUCLEOTIDE SEQUENCE</scope>
    <source>
        <strain evidence="2">F6_2S_P_1</strain>
    </source>
</reference>
<evidence type="ECO:0000256" key="1">
    <source>
        <dbReference type="SAM" id="Phobius"/>
    </source>
</evidence>
<keyword evidence="1" id="KW-0812">Transmembrane</keyword>
<feature type="transmembrane region" description="Helical" evidence="1">
    <location>
        <begin position="70"/>
        <end position="88"/>
    </location>
</feature>
<sequence length="443" mass="48994">MKPDGGRVGRLRGKSGPAKLAAGRCGAFWLKSIRAWRLTLDWTVLLYLVVPALWVAGGMYLDLLRHPPDWIGRVPMQMPIVVLAIIMVRGRLRTFAEYGDGLFLRSNGGWVKGMTMAGLCYTLVARMAVSGAGAGLLLPLLSHATGWGFGAGAALALAAGLMGFVWAVIRDAAERRWHGLRRVLAVYGLRAAFVAAWIPAAAWGMRGDEPIAAAAAFALLAAICAWVGWRRAGLTGAFAHELEAERQAYADNVGWVLMDTEQASRPPAGRRPWVLRNSRPLLKRRDEAARVAELWLRAMLREAGTMRLLLQFAALGIVAIWLSPLWLAAIAWLGMCALLILWFNGLWGKWETERYMGLYDWRKELRSEGREIGRSLLLRPIALAWCAILGLHAGWMYGGLWWLAVVLLPAVGYPLLSRMNRTATDMFFARRAGRSRQDTEAPT</sequence>
<organism evidence="2 3">
    <name type="scientific">Cohnella hashimotonis</name>
    <dbReference type="NCBI Taxonomy" id="2826895"/>
    <lineage>
        <taxon>Bacteria</taxon>
        <taxon>Bacillati</taxon>
        <taxon>Bacillota</taxon>
        <taxon>Bacilli</taxon>
        <taxon>Bacillales</taxon>
        <taxon>Paenibacillaceae</taxon>
        <taxon>Cohnella</taxon>
    </lineage>
</organism>
<keyword evidence="1" id="KW-1133">Transmembrane helix</keyword>
<proteinExistence type="predicted"/>
<dbReference type="RefSeq" id="WP_282911034.1">
    <property type="nucleotide sequence ID" value="NZ_JAGRPV010000001.1"/>
</dbReference>
<feature type="transmembrane region" description="Helical" evidence="1">
    <location>
        <begin position="184"/>
        <end position="205"/>
    </location>
</feature>
<feature type="transmembrane region" description="Helical" evidence="1">
    <location>
        <begin position="376"/>
        <end position="393"/>
    </location>
</feature>
<evidence type="ECO:0000313" key="3">
    <source>
        <dbReference type="Proteomes" id="UP001161691"/>
    </source>
</evidence>
<feature type="transmembrane region" description="Helical" evidence="1">
    <location>
        <begin position="44"/>
        <end position="64"/>
    </location>
</feature>
<dbReference type="Pfam" id="PF05975">
    <property type="entry name" value="EcsB"/>
    <property type="match status" value="1"/>
</dbReference>
<dbReference type="Proteomes" id="UP001161691">
    <property type="component" value="Unassembled WGS sequence"/>
</dbReference>
<dbReference type="InterPro" id="IPR010288">
    <property type="entry name" value="EcsB_ABC"/>
</dbReference>
<comment type="caution">
    <text evidence="2">The sequence shown here is derived from an EMBL/GenBank/DDBJ whole genome shotgun (WGS) entry which is preliminary data.</text>
</comment>
<accession>A0ABT6TPS5</accession>
<keyword evidence="3" id="KW-1185">Reference proteome</keyword>
<protein>
    <submittedName>
        <fullName evidence="2">ABC transporter permease</fullName>
    </submittedName>
</protein>
<feature type="transmembrane region" description="Helical" evidence="1">
    <location>
        <begin position="211"/>
        <end position="229"/>
    </location>
</feature>
<evidence type="ECO:0000313" key="2">
    <source>
        <dbReference type="EMBL" id="MDI4648310.1"/>
    </source>
</evidence>
<keyword evidence="1" id="KW-0472">Membrane</keyword>
<dbReference type="EMBL" id="JAGRPV010000001">
    <property type="protein sequence ID" value="MDI4648310.1"/>
    <property type="molecule type" value="Genomic_DNA"/>
</dbReference>
<feature type="transmembrane region" description="Helical" evidence="1">
    <location>
        <begin position="329"/>
        <end position="347"/>
    </location>
</feature>
<feature type="transmembrane region" description="Helical" evidence="1">
    <location>
        <begin position="306"/>
        <end position="323"/>
    </location>
</feature>
<name>A0ABT6TPS5_9BACL</name>